<proteinExistence type="predicted"/>
<organism evidence="1 2">
    <name type="scientific">Polypedilum vanderplanki</name>
    <name type="common">Sleeping chironomid midge</name>
    <dbReference type="NCBI Taxonomy" id="319348"/>
    <lineage>
        <taxon>Eukaryota</taxon>
        <taxon>Metazoa</taxon>
        <taxon>Ecdysozoa</taxon>
        <taxon>Arthropoda</taxon>
        <taxon>Hexapoda</taxon>
        <taxon>Insecta</taxon>
        <taxon>Pterygota</taxon>
        <taxon>Neoptera</taxon>
        <taxon>Endopterygota</taxon>
        <taxon>Diptera</taxon>
        <taxon>Nematocera</taxon>
        <taxon>Chironomoidea</taxon>
        <taxon>Chironomidae</taxon>
        <taxon>Chironominae</taxon>
        <taxon>Polypedilum</taxon>
        <taxon>Polypedilum</taxon>
    </lineage>
</organism>
<dbReference type="Proteomes" id="UP001107558">
    <property type="component" value="Chromosome 1"/>
</dbReference>
<sequence>MQNLNCGNKMATTYNQSGEVKKEMPKPKKICILKPETLIINIESAQQVCFRNLPNINEQQKMQRPMIKKTPIKSHKQQNQCLMPINEYLKLTENQNGKMHQCQQKNNQSTPLVRPRTVPDPKFCTISCNDYIKLVEGKPNQINHSNFSSHQPIEPKKEYQCPYMDLNSLENDRWTSTYQFNYTWKNNE</sequence>
<keyword evidence="2" id="KW-1185">Reference proteome</keyword>
<reference evidence="1" key="1">
    <citation type="submission" date="2021-03" db="EMBL/GenBank/DDBJ databases">
        <title>Chromosome level genome of the anhydrobiotic midge Polypedilum vanderplanki.</title>
        <authorList>
            <person name="Yoshida Y."/>
            <person name="Kikawada T."/>
            <person name="Gusev O."/>
        </authorList>
    </citation>
    <scope>NUCLEOTIDE SEQUENCE</scope>
    <source>
        <strain evidence="1">NIAS01</strain>
        <tissue evidence="1">Whole body or cell culture</tissue>
    </source>
</reference>
<comment type="caution">
    <text evidence="1">The sequence shown here is derived from an EMBL/GenBank/DDBJ whole genome shotgun (WGS) entry which is preliminary data.</text>
</comment>
<gene>
    <name evidence="1" type="ORF">PVAND_010770</name>
</gene>
<accession>A0A9J6CGK2</accession>
<dbReference type="EMBL" id="JADBJN010000001">
    <property type="protein sequence ID" value="KAG5681322.1"/>
    <property type="molecule type" value="Genomic_DNA"/>
</dbReference>
<evidence type="ECO:0000313" key="1">
    <source>
        <dbReference type="EMBL" id="KAG5681322.1"/>
    </source>
</evidence>
<protein>
    <submittedName>
        <fullName evidence="1">Uncharacterized protein</fullName>
    </submittedName>
</protein>
<evidence type="ECO:0000313" key="2">
    <source>
        <dbReference type="Proteomes" id="UP001107558"/>
    </source>
</evidence>
<name>A0A9J6CGK2_POLVA</name>
<dbReference type="AlphaFoldDB" id="A0A9J6CGK2"/>